<comment type="similarity">
    <text evidence="2 4">Belongs to the glucose-6-phosphate 1-epimerase family.</text>
</comment>
<evidence type="ECO:0000256" key="4">
    <source>
        <dbReference type="PIRNR" id="PIRNR016020"/>
    </source>
</evidence>
<comment type="catalytic activity">
    <reaction evidence="1">
        <text>alpha-D-glucose 6-phosphate = beta-D-glucose 6-phosphate</text>
        <dbReference type="Rhea" id="RHEA:16249"/>
        <dbReference type="ChEBI" id="CHEBI:58225"/>
        <dbReference type="ChEBI" id="CHEBI:58247"/>
        <dbReference type="EC" id="5.1.3.15"/>
    </reaction>
</comment>
<dbReference type="GO" id="GO:0005975">
    <property type="term" value="P:carbohydrate metabolic process"/>
    <property type="evidence" value="ECO:0007669"/>
    <property type="project" value="InterPro"/>
</dbReference>
<dbReference type="InParanoid" id="A0A2I1DNQ3"/>
<name>A0A2I1DNQ3_9PROT</name>
<comment type="caution">
    <text evidence="6">The sequence shown here is derived from an EMBL/GenBank/DDBJ whole genome shotgun (WGS) entry which is preliminary data.</text>
</comment>
<dbReference type="GO" id="GO:0005737">
    <property type="term" value="C:cytoplasm"/>
    <property type="evidence" value="ECO:0007669"/>
    <property type="project" value="TreeGrafter"/>
</dbReference>
<organism evidence="6 7">
    <name type="scientific">Acidithiobacillus marinus</name>
    <dbReference type="NCBI Taxonomy" id="187490"/>
    <lineage>
        <taxon>Bacteria</taxon>
        <taxon>Pseudomonadati</taxon>
        <taxon>Pseudomonadota</taxon>
        <taxon>Acidithiobacillia</taxon>
        <taxon>Acidithiobacillales</taxon>
        <taxon>Acidithiobacillaceae</taxon>
        <taxon>Acidithiobacillus</taxon>
    </lineage>
</organism>
<evidence type="ECO:0000256" key="1">
    <source>
        <dbReference type="ARBA" id="ARBA00001096"/>
    </source>
</evidence>
<dbReference type="InterPro" id="IPR025532">
    <property type="entry name" value="G6P_1-epimerase"/>
</dbReference>
<accession>A0A2I1DNQ3</accession>
<dbReference type="PANTHER" id="PTHR11122:SF13">
    <property type="entry name" value="GLUCOSE-6-PHOSPHATE 1-EPIMERASE"/>
    <property type="match status" value="1"/>
</dbReference>
<protein>
    <recommendedName>
        <fullName evidence="4">Putative glucose-6-phosphate 1-epimerase</fullName>
        <ecNumber evidence="4">5.1.3.15</ecNumber>
    </recommendedName>
</protein>
<dbReference type="EMBL" id="MXAV01000013">
    <property type="protein sequence ID" value="PKY11489.1"/>
    <property type="molecule type" value="Genomic_DNA"/>
</dbReference>
<dbReference type="PANTHER" id="PTHR11122">
    <property type="entry name" value="APOSPORY-ASSOCIATED PROTEIN C-RELATED"/>
    <property type="match status" value="1"/>
</dbReference>
<dbReference type="Gene3D" id="2.70.98.10">
    <property type="match status" value="1"/>
</dbReference>
<evidence type="ECO:0000256" key="3">
    <source>
        <dbReference type="ARBA" id="ARBA00023235"/>
    </source>
</evidence>
<dbReference type="CDD" id="cd09020">
    <property type="entry name" value="D-hex-6-P-epi_like"/>
    <property type="match status" value="1"/>
</dbReference>
<dbReference type="SUPFAM" id="SSF74650">
    <property type="entry name" value="Galactose mutarotase-like"/>
    <property type="match status" value="1"/>
</dbReference>
<dbReference type="OrthoDB" id="9790727at2"/>
<dbReference type="GO" id="GO:0030246">
    <property type="term" value="F:carbohydrate binding"/>
    <property type="evidence" value="ECO:0007669"/>
    <property type="project" value="UniProtKB-UniRule"/>
</dbReference>
<dbReference type="InterPro" id="IPR011013">
    <property type="entry name" value="Gal_mutarotase_sf_dom"/>
</dbReference>
<keyword evidence="3 4" id="KW-0413">Isomerase</keyword>
<dbReference type="AlphaFoldDB" id="A0A2I1DNQ3"/>
<dbReference type="InterPro" id="IPR014718">
    <property type="entry name" value="GH-type_carb-bd"/>
</dbReference>
<reference evidence="6 7" key="1">
    <citation type="submission" date="2017-03" db="EMBL/GenBank/DDBJ databases">
        <title>Draft genime sequence of the acidophilic sulfur-oxidizing bacterium Acidithiobacillus sp. SH, isolated from seawater.</title>
        <authorList>
            <person name="Sharmin S."/>
            <person name="Tokuhisa M."/>
            <person name="Kanao T."/>
            <person name="Kamimura K."/>
        </authorList>
    </citation>
    <scope>NUCLEOTIDE SEQUENCE [LARGE SCALE GENOMIC DNA]</scope>
    <source>
        <strain evidence="6 7">SH</strain>
    </source>
</reference>
<sequence>MQSLDALNRYAIPEHLFFRFGPGGQIFADIRNRSASASVFLQGAHLTAFQPRSQYDPLIWLSEKSRFAVGKSIRGGIPVCWPWFGPHPDNPQLPAHGFARTHLWIVSESSSSDTSTRIILTLEPNEETRTQWPHETPVSLEIVVSETLEMHLTTHNAGSESVVLGEALHTYFLVGDIQSVYLEGLDGCDYLDKTAGFARQHQEGKLTFTGETDRIYVNSPSDCVIHDPRMHRRIRISKKQADSTVVWTPWADKAAAMGDYTPEGWRQMLCVESANAAENTLQLSSGQTHTLSVCYSAEPL</sequence>
<evidence type="ECO:0000313" key="6">
    <source>
        <dbReference type="EMBL" id="PKY11489.1"/>
    </source>
</evidence>
<evidence type="ECO:0000313" key="7">
    <source>
        <dbReference type="Proteomes" id="UP000234329"/>
    </source>
</evidence>
<dbReference type="FunCoup" id="A0A2I1DNQ3">
    <property type="interactions" value="327"/>
</dbReference>
<gene>
    <name evidence="6" type="ORF">B1757_04555</name>
</gene>
<evidence type="ECO:0000256" key="5">
    <source>
        <dbReference type="PIRSR" id="PIRSR016020-1"/>
    </source>
</evidence>
<dbReference type="PIRSF" id="PIRSF016020">
    <property type="entry name" value="PHexose_mutarotase"/>
    <property type="match status" value="1"/>
</dbReference>
<dbReference type="Pfam" id="PF01263">
    <property type="entry name" value="Aldose_epim"/>
    <property type="match status" value="1"/>
</dbReference>
<feature type="active site" evidence="5">
    <location>
        <position position="169"/>
    </location>
</feature>
<proteinExistence type="inferred from homology"/>
<dbReference type="RefSeq" id="WP_101537195.1">
    <property type="nucleotide sequence ID" value="NZ_MXAV01000013.1"/>
</dbReference>
<feature type="active site" evidence="5">
    <location>
        <position position="272"/>
    </location>
</feature>
<keyword evidence="7" id="KW-1185">Reference proteome</keyword>
<evidence type="ECO:0000256" key="2">
    <source>
        <dbReference type="ARBA" id="ARBA00005866"/>
    </source>
</evidence>
<dbReference type="GO" id="GO:0047938">
    <property type="term" value="F:glucose-6-phosphate 1-epimerase activity"/>
    <property type="evidence" value="ECO:0007669"/>
    <property type="project" value="UniProtKB-UniRule"/>
</dbReference>
<dbReference type="InterPro" id="IPR008183">
    <property type="entry name" value="Aldose_1/G6P_1-epimerase"/>
</dbReference>
<dbReference type="Proteomes" id="UP000234329">
    <property type="component" value="Unassembled WGS sequence"/>
</dbReference>
<dbReference type="EC" id="5.1.3.15" evidence="4"/>